<evidence type="ECO:0000313" key="2">
    <source>
        <dbReference type="EMBL" id="AKP49735.1"/>
    </source>
</evidence>
<protein>
    <submittedName>
        <fullName evidence="2">Uncharacterized protein</fullName>
    </submittedName>
</protein>
<dbReference type="OrthoDB" id="840446at2"/>
<sequence length="65" mass="7364">MNLSQSSVRSLENPYFISEKGDEVDKGSNRSTPGTSGDGPRPPREEEYPDDNEKKDEKVKKKHKN</sequence>
<dbReference type="RefSeq" id="WP_048640248.1">
    <property type="nucleotide sequence ID" value="NZ_CAXBGM010000067.1"/>
</dbReference>
<dbReference type="KEGG" id="camu:CA2015_0254"/>
<organism evidence="2 3">
    <name type="scientific">Cyclobacterium amurskyense</name>
    <dbReference type="NCBI Taxonomy" id="320787"/>
    <lineage>
        <taxon>Bacteria</taxon>
        <taxon>Pseudomonadati</taxon>
        <taxon>Bacteroidota</taxon>
        <taxon>Cytophagia</taxon>
        <taxon>Cytophagales</taxon>
        <taxon>Cyclobacteriaceae</taxon>
        <taxon>Cyclobacterium</taxon>
    </lineage>
</organism>
<feature type="region of interest" description="Disordered" evidence="1">
    <location>
        <begin position="1"/>
        <end position="65"/>
    </location>
</feature>
<keyword evidence="3" id="KW-1185">Reference proteome</keyword>
<name>A0A0H4P9C5_9BACT</name>
<feature type="compositionally biased region" description="Basic and acidic residues" evidence="1">
    <location>
        <begin position="41"/>
        <end position="59"/>
    </location>
</feature>
<dbReference type="AlphaFoldDB" id="A0A0H4P9C5"/>
<feature type="compositionally biased region" description="Basic and acidic residues" evidence="1">
    <location>
        <begin position="19"/>
        <end position="28"/>
    </location>
</feature>
<feature type="compositionally biased region" description="Polar residues" evidence="1">
    <location>
        <begin position="1"/>
        <end position="10"/>
    </location>
</feature>
<accession>A0A0H4P9C5</accession>
<proteinExistence type="predicted"/>
<evidence type="ECO:0000313" key="3">
    <source>
        <dbReference type="Proteomes" id="UP000036520"/>
    </source>
</evidence>
<dbReference type="EMBL" id="CP012040">
    <property type="protein sequence ID" value="AKP49735.1"/>
    <property type="molecule type" value="Genomic_DNA"/>
</dbReference>
<reference evidence="2 3" key="1">
    <citation type="submission" date="2015-07" db="EMBL/GenBank/DDBJ databases">
        <authorList>
            <person name="Kim K.M."/>
        </authorList>
    </citation>
    <scope>NUCLEOTIDE SEQUENCE [LARGE SCALE GENOMIC DNA]</scope>
    <source>
        <strain evidence="2 3">KCTC 12363</strain>
    </source>
</reference>
<evidence type="ECO:0000256" key="1">
    <source>
        <dbReference type="SAM" id="MobiDB-lite"/>
    </source>
</evidence>
<dbReference type="Proteomes" id="UP000036520">
    <property type="component" value="Chromosome"/>
</dbReference>
<gene>
    <name evidence="2" type="ORF">CA2015_0254</name>
</gene>